<dbReference type="AlphaFoldDB" id="B9WBQ5"/>
<dbReference type="RefSeq" id="XP_002418525.1">
    <property type="nucleotide sequence ID" value="XM_002418480.1"/>
</dbReference>
<dbReference type="InterPro" id="IPR052058">
    <property type="entry name" value="Alcohol_O-acetyltransferase"/>
</dbReference>
<evidence type="ECO:0000313" key="2">
    <source>
        <dbReference type="EMBL" id="CAX43826.1"/>
    </source>
</evidence>
<dbReference type="Proteomes" id="UP000002605">
    <property type="component" value="Chromosome 2"/>
</dbReference>
<evidence type="ECO:0000313" key="3">
    <source>
        <dbReference type="Proteomes" id="UP000002605"/>
    </source>
</evidence>
<keyword evidence="3" id="KW-1185">Reference proteome</keyword>
<dbReference type="Pfam" id="PF07247">
    <property type="entry name" value="AATase"/>
    <property type="match status" value="1"/>
</dbReference>
<proteinExistence type="predicted"/>
<dbReference type="PANTHER" id="PTHR28037:SF1">
    <property type="entry name" value="ALCOHOL O-ACETYLTRANSFERASE 1-RELATED"/>
    <property type="match status" value="1"/>
</dbReference>
<dbReference type="GeneID" id="8046071"/>
<dbReference type="CGD" id="CAL0000165447">
    <property type="gene designation" value="Cd36_20460"/>
</dbReference>
<dbReference type="OrthoDB" id="2150604at2759"/>
<dbReference type="GO" id="GO:0008080">
    <property type="term" value="F:N-acetyltransferase activity"/>
    <property type="evidence" value="ECO:0007669"/>
    <property type="project" value="TreeGrafter"/>
</dbReference>
<gene>
    <name evidence="1" type="ordered locus">Cd36_20460</name>
    <name evidence="2" type="ORF">CD36_20460</name>
</gene>
<dbReference type="InterPro" id="IPR010828">
    <property type="entry name" value="Atf2/Sli1-like"/>
</dbReference>
<dbReference type="PANTHER" id="PTHR28037">
    <property type="entry name" value="ALCOHOL O-ACETYLTRANSFERASE 1-RELATED"/>
    <property type="match status" value="1"/>
</dbReference>
<evidence type="ECO:0000313" key="1">
    <source>
        <dbReference type="CGD" id="CAL0000165447"/>
    </source>
</evidence>
<dbReference type="VEuPathDB" id="FungiDB:CD36_20460"/>
<name>B9WBQ5_CANDC</name>
<sequence>MISLRKASFFERYQICRTENKYYSNFNVTVEYPFPISKAKLSHAISSLIRDNPILGCNFFGSTDNDYKDYVLKSIPITFDSVVEYTEFDVSSEFFEFLNTIYFEMNCTKPLWKLFIKDNRITICCNHGFFDGNGGAFFHKELFRLLENTTDDVEFKDILSKEVDLLPKSVMETCPLYKTPIWFLIRGVLQSWIPNWVKKLMSYCTYPNINKYPMFKNKPISLNQRTKYSVINLNNDTVSKMLAITRSTSTKLTPWLITIALQTFQEFHPNRSMSIAIPLNGRRYFDLDMFQVAVAQSSIDIEPITNPIATTNYITKHLQRDLDSRHPFYLVGFLKYINIGSFLKSKIGTHSRSTMEISNVGKMPLPCWFSQDNGFSSHLQFNVVSSPQGMNIVIGLLDLDVDSYTKAFLKRIMAVLDAHVD</sequence>
<dbReference type="eggNOG" id="ENOG502QTAU">
    <property type="taxonomic scope" value="Eukaryota"/>
</dbReference>
<dbReference type="EMBL" id="FM992689">
    <property type="protein sequence ID" value="CAX43826.1"/>
    <property type="molecule type" value="Genomic_DNA"/>
</dbReference>
<protein>
    <submittedName>
        <fullName evidence="2">N-acetyltransferase, putative</fullName>
    </submittedName>
</protein>
<reference evidence="2 3" key="1">
    <citation type="journal article" date="2009" name="Genome Res.">
        <title>Comparative genomics of the fungal pathogens Candida dubliniensis and Candida albicans.</title>
        <authorList>
            <person name="Jackson A.P."/>
            <person name="Gamble J.A."/>
            <person name="Yeomans T."/>
            <person name="Moran G.P."/>
            <person name="Saunders D."/>
            <person name="Harris D."/>
            <person name="Aslett M."/>
            <person name="Barrell J.F."/>
            <person name="Butler G."/>
            <person name="Citiulo F."/>
            <person name="Coleman D.C."/>
            <person name="de Groot P.W.J."/>
            <person name="Goodwin T.J."/>
            <person name="Quail M.A."/>
            <person name="McQuillan J."/>
            <person name="Munro C.A."/>
            <person name="Pain A."/>
            <person name="Poulter R.T."/>
            <person name="Rajandream M.A."/>
            <person name="Renauld H."/>
            <person name="Spiering M.J."/>
            <person name="Tivey A."/>
            <person name="Gow N.A.R."/>
            <person name="Barrell B."/>
            <person name="Sullivan D.J."/>
            <person name="Berriman M."/>
        </authorList>
    </citation>
    <scope>NUCLEOTIDE SEQUENCE [LARGE SCALE GENOMIC DNA]</scope>
    <source>
        <strain evidence="3">CD36 / ATCC MYA-646 / CBS 7987 / NCPF 3949 / NRRL Y-17841</strain>
    </source>
</reference>
<organism evidence="2 3">
    <name type="scientific">Candida dubliniensis (strain CD36 / ATCC MYA-646 / CBS 7987 / NCPF 3949 / NRRL Y-17841)</name>
    <name type="common">Yeast</name>
    <dbReference type="NCBI Taxonomy" id="573826"/>
    <lineage>
        <taxon>Eukaryota</taxon>
        <taxon>Fungi</taxon>
        <taxon>Dikarya</taxon>
        <taxon>Ascomycota</taxon>
        <taxon>Saccharomycotina</taxon>
        <taxon>Pichiomycetes</taxon>
        <taxon>Debaryomycetaceae</taxon>
        <taxon>Candida/Lodderomyces clade</taxon>
        <taxon>Candida</taxon>
    </lineage>
</organism>
<dbReference type="KEGG" id="cdu:CD36_20460"/>
<dbReference type="HOGENOM" id="CLU_044733_0_0_1"/>
<accession>B9WBQ5</accession>